<dbReference type="AlphaFoldDB" id="A0A6H5ILZ6"/>
<evidence type="ECO:0000256" key="3">
    <source>
        <dbReference type="ARBA" id="ARBA00022448"/>
    </source>
</evidence>
<evidence type="ECO:0000256" key="6">
    <source>
        <dbReference type="ARBA" id="ARBA00023136"/>
    </source>
</evidence>
<feature type="transmembrane region" description="Helical" evidence="7">
    <location>
        <begin position="81"/>
        <end position="100"/>
    </location>
</feature>
<evidence type="ECO:0000256" key="2">
    <source>
        <dbReference type="ARBA" id="ARBA00008335"/>
    </source>
</evidence>
<keyword evidence="6 7" id="KW-0472">Membrane</keyword>
<dbReference type="Gene3D" id="1.20.1250.20">
    <property type="entry name" value="MFS general substrate transporter like domains"/>
    <property type="match status" value="1"/>
</dbReference>
<sequence>MKSPVKHEANSKPEPVDEGPVDFERAIELTGNGKFNHLLLLAMLPVCWANVYASTSMSYILPSAECDLELTMVDKGLLNSMSFAGMIITSFAWGFIVDAYGRRKIMVFGFLCTAVCNLGSCFSQASWQLIVFKLVDGIIISGPYAALQSYLAEVHGEQLRAQVYMWMGVGFALGNITLSCLAWLIIPHKWTLGEFLPVTSWRLFLGLCSLPGLVASVALCFFPESPRFLMAKHRHDDALQVFKKIYSLNTGKDPDTYPVKCLEEEETVKITSVTFKQTVVGSLKQIQPIFLPPNVVTLVLTAFIQFGATIGSNTLKLWMPMLFAMLSVYDSKHAGGPSKTMCAKISEVPPPEPTVTGGCSDATVDATVYINSIVISVASVIGYMVAKTLVNYVSKRILMIICFLGAATCCFALYWGEDSRSILGISSVFVALTSIGGTIVNNVVVDMFPTSLRTMALSVTMVIGRLGAVVGNVLFPVLLSLDCLGPFMMIGAVCFVAKVLVCTYEHLYRFYILKNKRVCVVVVVVDDVRISSLLICIL</sequence>
<evidence type="ECO:0000259" key="8">
    <source>
        <dbReference type="PROSITE" id="PS50850"/>
    </source>
</evidence>
<dbReference type="PROSITE" id="PS50850">
    <property type="entry name" value="MFS"/>
    <property type="match status" value="1"/>
</dbReference>
<dbReference type="GO" id="GO:0022857">
    <property type="term" value="F:transmembrane transporter activity"/>
    <property type="evidence" value="ECO:0007669"/>
    <property type="project" value="InterPro"/>
</dbReference>
<organism evidence="9 10">
    <name type="scientific">Trichogramma brassicae</name>
    <dbReference type="NCBI Taxonomy" id="86971"/>
    <lineage>
        <taxon>Eukaryota</taxon>
        <taxon>Metazoa</taxon>
        <taxon>Ecdysozoa</taxon>
        <taxon>Arthropoda</taxon>
        <taxon>Hexapoda</taxon>
        <taxon>Insecta</taxon>
        <taxon>Pterygota</taxon>
        <taxon>Neoptera</taxon>
        <taxon>Endopterygota</taxon>
        <taxon>Hymenoptera</taxon>
        <taxon>Apocrita</taxon>
        <taxon>Proctotrupomorpha</taxon>
        <taxon>Chalcidoidea</taxon>
        <taxon>Trichogrammatidae</taxon>
        <taxon>Trichogramma</taxon>
    </lineage>
</organism>
<evidence type="ECO:0000313" key="10">
    <source>
        <dbReference type="Proteomes" id="UP000479190"/>
    </source>
</evidence>
<dbReference type="SUPFAM" id="SSF103473">
    <property type="entry name" value="MFS general substrate transporter"/>
    <property type="match status" value="1"/>
</dbReference>
<feature type="transmembrane region" description="Helical" evidence="7">
    <location>
        <begin position="295"/>
        <end position="315"/>
    </location>
</feature>
<comment type="subcellular location">
    <subcellularLocation>
        <location evidence="1">Membrane</location>
        <topology evidence="1">Multi-pass membrane protein</topology>
    </subcellularLocation>
</comment>
<keyword evidence="5 7" id="KW-1133">Transmembrane helix</keyword>
<dbReference type="OrthoDB" id="3936150at2759"/>
<dbReference type="Proteomes" id="UP000479190">
    <property type="component" value="Unassembled WGS sequence"/>
</dbReference>
<dbReference type="Pfam" id="PF00083">
    <property type="entry name" value="Sugar_tr"/>
    <property type="match status" value="1"/>
</dbReference>
<feature type="transmembrane region" description="Helical" evidence="7">
    <location>
        <begin position="163"/>
        <end position="186"/>
    </location>
</feature>
<reference evidence="9 10" key="1">
    <citation type="submission" date="2020-02" db="EMBL/GenBank/DDBJ databases">
        <authorList>
            <person name="Ferguson B K."/>
        </authorList>
    </citation>
    <scope>NUCLEOTIDE SEQUENCE [LARGE SCALE GENOMIC DNA]</scope>
</reference>
<protein>
    <recommendedName>
        <fullName evidence="8">Major facilitator superfamily (MFS) profile domain-containing protein</fullName>
    </recommendedName>
</protein>
<evidence type="ECO:0000256" key="4">
    <source>
        <dbReference type="ARBA" id="ARBA00022692"/>
    </source>
</evidence>
<keyword evidence="3" id="KW-0813">Transport</keyword>
<dbReference type="PANTHER" id="PTHR23511:SF36">
    <property type="entry name" value="EG:BACR7A4.13 PROTEIN-RELATED"/>
    <property type="match status" value="1"/>
</dbReference>
<feature type="transmembrane region" description="Helical" evidence="7">
    <location>
        <begin position="201"/>
        <end position="222"/>
    </location>
</feature>
<proteinExistence type="inferred from homology"/>
<evidence type="ECO:0000256" key="5">
    <source>
        <dbReference type="ARBA" id="ARBA00022989"/>
    </source>
</evidence>
<comment type="similarity">
    <text evidence="2">Belongs to the major facilitator superfamily.</text>
</comment>
<dbReference type="Pfam" id="PF07690">
    <property type="entry name" value="MFS_1"/>
    <property type="match status" value="1"/>
</dbReference>
<name>A0A6H5ILZ6_9HYME</name>
<keyword evidence="4 7" id="KW-0812">Transmembrane</keyword>
<dbReference type="InterPro" id="IPR011701">
    <property type="entry name" value="MFS"/>
</dbReference>
<feature type="transmembrane region" description="Helical" evidence="7">
    <location>
        <begin position="38"/>
        <end position="61"/>
    </location>
</feature>
<dbReference type="InterPro" id="IPR020846">
    <property type="entry name" value="MFS_dom"/>
</dbReference>
<dbReference type="InterPro" id="IPR036259">
    <property type="entry name" value="MFS_trans_sf"/>
</dbReference>
<dbReference type="InterPro" id="IPR005828">
    <property type="entry name" value="MFS_sugar_transport-like"/>
</dbReference>
<feature type="transmembrane region" description="Helical" evidence="7">
    <location>
        <begin position="422"/>
        <end position="444"/>
    </location>
</feature>
<feature type="transmembrane region" description="Helical" evidence="7">
    <location>
        <begin position="456"/>
        <end position="475"/>
    </location>
</feature>
<evidence type="ECO:0000313" key="9">
    <source>
        <dbReference type="EMBL" id="CAB0038191.1"/>
    </source>
</evidence>
<evidence type="ECO:0000256" key="1">
    <source>
        <dbReference type="ARBA" id="ARBA00004141"/>
    </source>
</evidence>
<feature type="domain" description="Major facilitator superfamily (MFS) profile" evidence="8">
    <location>
        <begin position="39"/>
        <end position="509"/>
    </location>
</feature>
<evidence type="ECO:0000256" key="7">
    <source>
        <dbReference type="SAM" id="Phobius"/>
    </source>
</evidence>
<feature type="transmembrane region" description="Helical" evidence="7">
    <location>
        <begin position="366"/>
        <end position="385"/>
    </location>
</feature>
<dbReference type="GO" id="GO:0016020">
    <property type="term" value="C:membrane"/>
    <property type="evidence" value="ECO:0007669"/>
    <property type="project" value="UniProtKB-SubCell"/>
</dbReference>
<feature type="transmembrane region" description="Helical" evidence="7">
    <location>
        <begin position="487"/>
        <end position="507"/>
    </location>
</feature>
<dbReference type="EMBL" id="CADCXV010000895">
    <property type="protein sequence ID" value="CAB0038191.1"/>
    <property type="molecule type" value="Genomic_DNA"/>
</dbReference>
<gene>
    <name evidence="9" type="ORF">TBRA_LOCUS9982</name>
</gene>
<feature type="transmembrane region" description="Helical" evidence="7">
    <location>
        <begin position="397"/>
        <end position="416"/>
    </location>
</feature>
<keyword evidence="10" id="KW-1185">Reference proteome</keyword>
<dbReference type="PANTHER" id="PTHR23511">
    <property type="entry name" value="SYNAPTIC VESICLE GLYCOPROTEIN 2"/>
    <property type="match status" value="1"/>
</dbReference>
<accession>A0A6H5ILZ6</accession>